<evidence type="ECO:0000313" key="2">
    <source>
        <dbReference type="EMBL" id="CAB4832660.1"/>
    </source>
</evidence>
<evidence type="ECO:0000313" key="4">
    <source>
        <dbReference type="EMBL" id="CAB5024365.1"/>
    </source>
</evidence>
<reference evidence="3" key="1">
    <citation type="submission" date="2020-05" db="EMBL/GenBank/DDBJ databases">
        <authorList>
            <person name="Chiriac C."/>
            <person name="Salcher M."/>
            <person name="Ghai R."/>
            <person name="Kavagutti S V."/>
        </authorList>
    </citation>
    <scope>NUCLEOTIDE SEQUENCE</scope>
</reference>
<protein>
    <submittedName>
        <fullName evidence="3">Unannotated protein</fullName>
    </submittedName>
</protein>
<feature type="domain" description="BFN" evidence="1">
    <location>
        <begin position="18"/>
        <end position="150"/>
    </location>
</feature>
<proteinExistence type="predicted"/>
<dbReference type="InterPro" id="IPR003729">
    <property type="entry name" value="Bi_nuclease_dom"/>
</dbReference>
<dbReference type="GO" id="GO:0004518">
    <property type="term" value="F:nuclease activity"/>
    <property type="evidence" value="ECO:0007669"/>
    <property type="project" value="InterPro"/>
</dbReference>
<accession>A0A6J7CQJ3</accession>
<dbReference type="EMBL" id="CAFBLT010000001">
    <property type="protein sequence ID" value="CAB4858399.1"/>
    <property type="molecule type" value="Genomic_DNA"/>
</dbReference>
<dbReference type="InterPro" id="IPR036104">
    <property type="entry name" value="BFN_sf"/>
</dbReference>
<dbReference type="EMBL" id="CAFABE010000076">
    <property type="protein sequence ID" value="CAB4832660.1"/>
    <property type="molecule type" value="Genomic_DNA"/>
</dbReference>
<sequence>MGVDRSMSESEDIIDFRMVELIDVNVPLPSQYAVVQLSELESPFRIVSVPIGLAEGAAVALARENDIGVRPTTHELFSDVLERLNVDVIALRITALVEGTFQAELDLMSPKGREILACRPSDGFILCLRQSVPAPILVNAAILESENPNLEN</sequence>
<name>A0A6J7CQJ3_9ZZZZ</name>
<dbReference type="EMBL" id="CAFBPM010000010">
    <property type="protein sequence ID" value="CAB5024365.1"/>
    <property type="molecule type" value="Genomic_DNA"/>
</dbReference>
<evidence type="ECO:0000313" key="3">
    <source>
        <dbReference type="EMBL" id="CAB4858399.1"/>
    </source>
</evidence>
<dbReference type="Pfam" id="PF02577">
    <property type="entry name" value="BFN_dom"/>
    <property type="match status" value="1"/>
</dbReference>
<dbReference type="AlphaFoldDB" id="A0A6J7CQJ3"/>
<evidence type="ECO:0000259" key="1">
    <source>
        <dbReference type="PROSITE" id="PS51658"/>
    </source>
</evidence>
<organism evidence="3">
    <name type="scientific">freshwater metagenome</name>
    <dbReference type="NCBI Taxonomy" id="449393"/>
    <lineage>
        <taxon>unclassified sequences</taxon>
        <taxon>metagenomes</taxon>
        <taxon>ecological metagenomes</taxon>
    </lineage>
</organism>
<gene>
    <name evidence="2" type="ORF">UFOPK3164_01363</name>
    <name evidence="3" type="ORF">UFOPK3427_00030</name>
    <name evidence="4" type="ORF">UFOPK4112_01111</name>
</gene>
<dbReference type="PROSITE" id="PS51658">
    <property type="entry name" value="BFN"/>
    <property type="match status" value="1"/>
</dbReference>
<dbReference type="Gene3D" id="3.10.690.10">
    <property type="entry name" value="Bifunctional nuclease domain"/>
    <property type="match status" value="1"/>
</dbReference>
<dbReference type="SUPFAM" id="SSF103256">
    <property type="entry name" value="Hypothetical protein TM0160"/>
    <property type="match status" value="1"/>
</dbReference>